<name>A0ABW2QLH2_9BURK</name>
<organism evidence="1 2">
    <name type="scientific">Hydrogenophaga atypica</name>
    <dbReference type="NCBI Taxonomy" id="249409"/>
    <lineage>
        <taxon>Bacteria</taxon>
        <taxon>Pseudomonadati</taxon>
        <taxon>Pseudomonadota</taxon>
        <taxon>Betaproteobacteria</taxon>
        <taxon>Burkholderiales</taxon>
        <taxon>Comamonadaceae</taxon>
        <taxon>Hydrogenophaga</taxon>
    </lineage>
</organism>
<reference evidence="2" key="1">
    <citation type="journal article" date="2019" name="Int. J. Syst. Evol. Microbiol.">
        <title>The Global Catalogue of Microorganisms (GCM) 10K type strain sequencing project: providing services to taxonomists for standard genome sequencing and annotation.</title>
        <authorList>
            <consortium name="The Broad Institute Genomics Platform"/>
            <consortium name="The Broad Institute Genome Sequencing Center for Infectious Disease"/>
            <person name="Wu L."/>
            <person name="Ma J."/>
        </authorList>
    </citation>
    <scope>NUCLEOTIDE SEQUENCE [LARGE SCALE GENOMIC DNA]</scope>
    <source>
        <strain evidence="2">CGMCC 1.12371</strain>
    </source>
</reference>
<dbReference type="Proteomes" id="UP001596501">
    <property type="component" value="Unassembled WGS sequence"/>
</dbReference>
<gene>
    <name evidence="1" type="ORF">ACFQPB_15400</name>
</gene>
<dbReference type="EMBL" id="JBHTCA010000013">
    <property type="protein sequence ID" value="MFC7410253.1"/>
    <property type="molecule type" value="Genomic_DNA"/>
</dbReference>
<evidence type="ECO:0000313" key="2">
    <source>
        <dbReference type="Proteomes" id="UP001596501"/>
    </source>
</evidence>
<proteinExistence type="predicted"/>
<keyword evidence="2" id="KW-1185">Reference proteome</keyword>
<protein>
    <submittedName>
        <fullName evidence="1">Uncharacterized protein</fullName>
    </submittedName>
</protein>
<sequence length="426" mass="46961">MKSGALFCELSPRRIAEWVRSAEGAVCYAGPGIQLDLAQAMVETAERLGKEMLTVSLDFDDRVMRMGYGDVGAVRLLLDAGISVLDSPGLRTALVVVDNEGYVFTPTALYLEAEPNDGDASNAMRMSSEQVAQALARLSPAAKVIAMAQAKTPEAKQQIEALTVDVVSTPISASKLAEVTNSLKAAPPVSFDLARQVRVFEPYLQYVELSLTGAAIQRHRLAIPPNIQKLGGSKELESRLRTTFELIEKGSKLSSKPLEDALNEIRKNFTPSLGKDHGRVVLKAAKPHLAARLKEFRSKLEAHQKTVEADLQKHLDTSREQIVAYYLPRVMETKPDALVGQSLNGEVSEAAASRWLNSELDRVFPKADSLIQEMKLEERFKDVTFETLNREDFLDSVKDAFPNVDWEKAYSEFRAAGQNTRNSLSP</sequence>
<evidence type="ECO:0000313" key="1">
    <source>
        <dbReference type="EMBL" id="MFC7410253.1"/>
    </source>
</evidence>
<dbReference type="RefSeq" id="WP_382225048.1">
    <property type="nucleotide sequence ID" value="NZ_JBHTCA010000013.1"/>
</dbReference>
<accession>A0ABW2QLH2</accession>
<comment type="caution">
    <text evidence="1">The sequence shown here is derived from an EMBL/GenBank/DDBJ whole genome shotgun (WGS) entry which is preliminary data.</text>
</comment>